<name>A0A1I5SU47_9BACT</name>
<keyword evidence="2" id="KW-1185">Reference proteome</keyword>
<dbReference type="EMBL" id="FOXB01000037">
    <property type="protein sequence ID" value="SFP74275.1"/>
    <property type="molecule type" value="Genomic_DNA"/>
</dbReference>
<evidence type="ECO:0008006" key="3">
    <source>
        <dbReference type="Google" id="ProtNLM"/>
    </source>
</evidence>
<dbReference type="STRING" id="223786.SAMN05216234_13718"/>
<dbReference type="PANTHER" id="PTHR35810">
    <property type="entry name" value="CYTOPLASMIC PROTEIN-RELATED"/>
    <property type="match status" value="1"/>
</dbReference>
<reference evidence="1 2" key="1">
    <citation type="submission" date="2016-10" db="EMBL/GenBank/DDBJ databases">
        <authorList>
            <person name="de Groot N.N."/>
        </authorList>
    </citation>
    <scope>NUCLEOTIDE SEQUENCE [LARGE SCALE GENOMIC DNA]</scope>
    <source>
        <strain evidence="1 2">EP1-55-1</strain>
    </source>
</reference>
<dbReference type="RefSeq" id="WP_177202038.1">
    <property type="nucleotide sequence ID" value="NZ_FOXB01000037.1"/>
</dbReference>
<protein>
    <recommendedName>
        <fullName evidence="3">Virulence protein RhuM family protein</fullName>
    </recommendedName>
</protein>
<organism evidence="1 2">
    <name type="scientific">Hydrogenimonas thermophila</name>
    <dbReference type="NCBI Taxonomy" id="223786"/>
    <lineage>
        <taxon>Bacteria</taxon>
        <taxon>Pseudomonadati</taxon>
        <taxon>Campylobacterota</taxon>
        <taxon>Epsilonproteobacteria</taxon>
        <taxon>Campylobacterales</taxon>
        <taxon>Hydrogenimonadaceae</taxon>
        <taxon>Hydrogenimonas</taxon>
    </lineage>
</organism>
<evidence type="ECO:0000313" key="1">
    <source>
        <dbReference type="EMBL" id="SFP74275.1"/>
    </source>
</evidence>
<gene>
    <name evidence="1" type="ORF">SAMN05216234_13718</name>
</gene>
<dbReference type="AlphaFoldDB" id="A0A1I5SU47"/>
<proteinExistence type="predicted"/>
<evidence type="ECO:0000313" key="2">
    <source>
        <dbReference type="Proteomes" id="UP000199227"/>
    </source>
</evidence>
<dbReference type="Proteomes" id="UP000199227">
    <property type="component" value="Unassembled WGS sequence"/>
</dbReference>
<accession>A0A1I5SU47</accession>
<sequence>MSDVAIYEDGSLVLETTVEKETVWLSQKQMAELFDKSVKTINEHIKNIYTEGELEKDSTIRKFRIVQKEGKRFCGDCKYL</sequence>
<dbReference type="PANTHER" id="PTHR35810:SF1">
    <property type="entry name" value="CYTOPLASMIC PROTEIN"/>
    <property type="match status" value="1"/>
</dbReference>